<keyword evidence="3" id="KW-1185">Reference proteome</keyword>
<organism evidence="2 3">
    <name type="scientific">Aspergillus saccharolyticus JOP 1030-1</name>
    <dbReference type="NCBI Taxonomy" id="1450539"/>
    <lineage>
        <taxon>Eukaryota</taxon>
        <taxon>Fungi</taxon>
        <taxon>Dikarya</taxon>
        <taxon>Ascomycota</taxon>
        <taxon>Pezizomycotina</taxon>
        <taxon>Eurotiomycetes</taxon>
        <taxon>Eurotiomycetidae</taxon>
        <taxon>Eurotiales</taxon>
        <taxon>Aspergillaceae</taxon>
        <taxon>Aspergillus</taxon>
        <taxon>Aspergillus subgen. Circumdati</taxon>
    </lineage>
</organism>
<dbReference type="AlphaFoldDB" id="A0A318ZTP3"/>
<reference evidence="2 3" key="1">
    <citation type="submission" date="2016-12" db="EMBL/GenBank/DDBJ databases">
        <title>The genomes of Aspergillus section Nigri reveals drivers in fungal speciation.</title>
        <authorList>
            <consortium name="DOE Joint Genome Institute"/>
            <person name="Vesth T.C."/>
            <person name="Nybo J."/>
            <person name="Theobald S."/>
            <person name="Brandl J."/>
            <person name="Frisvad J.C."/>
            <person name="Nielsen K.F."/>
            <person name="Lyhne E.K."/>
            <person name="Kogle M.E."/>
            <person name="Kuo A."/>
            <person name="Riley R."/>
            <person name="Clum A."/>
            <person name="Nolan M."/>
            <person name="Lipzen A."/>
            <person name="Salamov A."/>
            <person name="Henrissat B."/>
            <person name="Wiebenga A."/>
            <person name="De Vries R.P."/>
            <person name="Grigoriev I.V."/>
            <person name="Mortensen U.H."/>
            <person name="Andersen M.R."/>
            <person name="Baker S.E."/>
        </authorList>
    </citation>
    <scope>NUCLEOTIDE SEQUENCE [LARGE SCALE GENOMIC DNA]</scope>
    <source>
        <strain evidence="2 3">JOP 1030-1</strain>
    </source>
</reference>
<protein>
    <submittedName>
        <fullName evidence="2">Uncharacterized protein</fullName>
    </submittedName>
</protein>
<evidence type="ECO:0000313" key="2">
    <source>
        <dbReference type="EMBL" id="PYH43458.1"/>
    </source>
</evidence>
<evidence type="ECO:0000256" key="1">
    <source>
        <dbReference type="SAM" id="MobiDB-lite"/>
    </source>
</evidence>
<dbReference type="Proteomes" id="UP000248349">
    <property type="component" value="Unassembled WGS sequence"/>
</dbReference>
<proteinExistence type="predicted"/>
<feature type="region of interest" description="Disordered" evidence="1">
    <location>
        <begin position="24"/>
        <end position="68"/>
    </location>
</feature>
<accession>A0A318ZTP3</accession>
<evidence type="ECO:0000313" key="3">
    <source>
        <dbReference type="Proteomes" id="UP000248349"/>
    </source>
</evidence>
<dbReference type="EMBL" id="KZ821243">
    <property type="protein sequence ID" value="PYH43458.1"/>
    <property type="molecule type" value="Genomic_DNA"/>
</dbReference>
<sequence>MRGKSPQSDSSCVLAVSASFGWSAVPGSSRGVQTPLSYPASGDTTGLRQPDVQGRNLGPKKQQEKGGIAEQRGDDGAFLLGANPSWIPGYSILDRHEHYPSLTDSREYRGTDWLLHVQKSGCDTPGPPSTVLGLTSVQCPTHEYHRTATTGDGPKIVSSQKPQAASIVHSFDCTLLFG</sequence>
<dbReference type="GeneID" id="37081514"/>
<name>A0A318ZTP3_9EURO</name>
<gene>
    <name evidence="2" type="ORF">BP01DRAFT_99005</name>
</gene>
<feature type="compositionally biased region" description="Polar residues" evidence="1">
    <location>
        <begin position="30"/>
        <end position="47"/>
    </location>
</feature>
<dbReference type="RefSeq" id="XP_025429440.1">
    <property type="nucleotide sequence ID" value="XM_025580285.1"/>
</dbReference>